<dbReference type="InterPro" id="IPR001789">
    <property type="entry name" value="Sig_transdc_resp-reg_receiver"/>
</dbReference>
<dbReference type="SUPFAM" id="SSF52172">
    <property type="entry name" value="CheY-like"/>
    <property type="match status" value="1"/>
</dbReference>
<dbReference type="GO" id="GO:0000160">
    <property type="term" value="P:phosphorelay signal transduction system"/>
    <property type="evidence" value="ECO:0007669"/>
    <property type="project" value="InterPro"/>
</dbReference>
<sequence length="565" mass="61244">MQFSTMHIGPPLDADPTASSEPETGWRGKALAVDDDLANLRLLRRMLERMGFAVVTATNGVEALEQFAARRPDLAVLDAVLPGMDGIEVGRRIKSMSAAEFVPIIFLTALADAASIMGCIRAGGDDFLTKPLSFKLLQARVIITERFRDLQRAMSASSEPLHELLEREHEEQRLAERVFSRAINSRNVETQAINSMRRSATTFNGDLLLTQSLPDGGLRILMADITGHGLGATIGALPVAEAFHAMAIKGVDDLQVLEEINRKLYATLPADRFMAAFMVSIAGNGRRLTWWNGGMPSGWLRSRHGLKELASHALPLGVLTELPPSDAPRALSVQDDDGLLLLSDGVLEAVDSKGATFGDGRLRQHLEAWSHGERLFGSLLAAWERHREGSALEDDVALLELVIGPALLDSTELEIGQARPGGWRWSVELGSEQAERLFPLKAVLGPLGLLDGLEAQSQVLEEILRQLYLSYVAPGRGLQSDPSLAAGAIAPDPLNILIRFEPLPSGGCFIIQAHWRGVGDSWSSGHSASPSDSEALGQVLGSLEQLCRSVRYDAGKGMIEAHYCW</sequence>
<dbReference type="EMBL" id="JAAIJR010000033">
    <property type="protein sequence ID" value="NEX20636.1"/>
    <property type="molecule type" value="Genomic_DNA"/>
</dbReference>
<dbReference type="Pfam" id="PF00072">
    <property type="entry name" value="Response_reg"/>
    <property type="match status" value="1"/>
</dbReference>
<evidence type="ECO:0000256" key="2">
    <source>
        <dbReference type="PROSITE-ProRule" id="PRU00169"/>
    </source>
</evidence>
<keyword evidence="2" id="KW-0597">Phosphoprotein</keyword>
<dbReference type="SMART" id="SM00448">
    <property type="entry name" value="REC"/>
    <property type="match status" value="1"/>
</dbReference>
<comment type="caution">
    <text evidence="5">The sequence shown here is derived from an EMBL/GenBank/DDBJ whole genome shotgun (WGS) entry which is preliminary data.</text>
</comment>
<proteinExistence type="predicted"/>
<dbReference type="InterPro" id="IPR036457">
    <property type="entry name" value="PPM-type-like_dom_sf"/>
</dbReference>
<name>A0A6P1DVC3_9GAMM</name>
<organism evidence="5 6">
    <name type="scientific">Thiorhodococcus mannitoliphagus</name>
    <dbReference type="NCBI Taxonomy" id="329406"/>
    <lineage>
        <taxon>Bacteria</taxon>
        <taxon>Pseudomonadati</taxon>
        <taxon>Pseudomonadota</taxon>
        <taxon>Gammaproteobacteria</taxon>
        <taxon>Chromatiales</taxon>
        <taxon>Chromatiaceae</taxon>
        <taxon>Thiorhodococcus</taxon>
    </lineage>
</organism>
<dbReference type="GO" id="GO:0016791">
    <property type="term" value="F:phosphatase activity"/>
    <property type="evidence" value="ECO:0007669"/>
    <property type="project" value="TreeGrafter"/>
</dbReference>
<dbReference type="InterPro" id="IPR011006">
    <property type="entry name" value="CheY-like_superfamily"/>
</dbReference>
<dbReference type="PROSITE" id="PS50110">
    <property type="entry name" value="RESPONSE_REGULATORY"/>
    <property type="match status" value="1"/>
</dbReference>
<feature type="modified residue" description="4-aspartylphosphate" evidence="2">
    <location>
        <position position="78"/>
    </location>
</feature>
<feature type="region of interest" description="Disordered" evidence="3">
    <location>
        <begin position="1"/>
        <end position="25"/>
    </location>
</feature>
<reference evidence="6" key="1">
    <citation type="journal article" date="2020" name="Microbiol. Resour. Announc.">
        <title>Draft Genome Sequences of Thiorhodococcus mannitoliphagus and Thiorhodococcus minor, Purple Sulfur Photosynthetic Bacteria in the Gammaproteobacterial Family Chromatiaceae.</title>
        <authorList>
            <person name="Aviles F.A."/>
            <person name="Meyer T.E."/>
            <person name="Kyndt J.A."/>
        </authorList>
    </citation>
    <scope>NUCLEOTIDE SEQUENCE [LARGE SCALE GENOMIC DNA]</scope>
    <source>
        <strain evidence="6">DSM 18266</strain>
    </source>
</reference>
<feature type="domain" description="Response regulatory" evidence="4">
    <location>
        <begin position="29"/>
        <end position="145"/>
    </location>
</feature>
<dbReference type="Gene3D" id="3.60.40.10">
    <property type="entry name" value="PPM-type phosphatase domain"/>
    <property type="match status" value="1"/>
</dbReference>
<keyword evidence="1" id="KW-0378">Hydrolase</keyword>
<dbReference type="Gene3D" id="3.40.50.2300">
    <property type="match status" value="1"/>
</dbReference>
<evidence type="ECO:0000256" key="1">
    <source>
        <dbReference type="ARBA" id="ARBA00022801"/>
    </source>
</evidence>
<dbReference type="PANTHER" id="PTHR43156">
    <property type="entry name" value="STAGE II SPORULATION PROTEIN E-RELATED"/>
    <property type="match status" value="1"/>
</dbReference>
<gene>
    <name evidence="5" type="ORF">G3480_09995</name>
</gene>
<dbReference type="PANTHER" id="PTHR43156:SF2">
    <property type="entry name" value="STAGE II SPORULATION PROTEIN E"/>
    <property type="match status" value="1"/>
</dbReference>
<dbReference type="Pfam" id="PF07228">
    <property type="entry name" value="SpoIIE"/>
    <property type="match status" value="1"/>
</dbReference>
<accession>A0A6P1DVC3</accession>
<dbReference type="InterPro" id="IPR052016">
    <property type="entry name" value="Bact_Sigma-Reg"/>
</dbReference>
<evidence type="ECO:0000313" key="5">
    <source>
        <dbReference type="EMBL" id="NEX20636.1"/>
    </source>
</evidence>
<reference evidence="5 6" key="2">
    <citation type="submission" date="2020-02" db="EMBL/GenBank/DDBJ databases">
        <title>Genome sequences of Thiorhodococcus mannitoliphagus and Thiorhodococcus minor, purple sulfur photosynthetic bacteria in the gammaproteobacterial family, Chromatiaceae.</title>
        <authorList>
            <person name="Aviles F.A."/>
            <person name="Meyer T.E."/>
            <person name="Kyndt J.A."/>
        </authorList>
    </citation>
    <scope>NUCLEOTIDE SEQUENCE [LARGE SCALE GENOMIC DNA]</scope>
    <source>
        <strain evidence="5 6">DSM 18266</strain>
    </source>
</reference>
<evidence type="ECO:0000256" key="3">
    <source>
        <dbReference type="SAM" id="MobiDB-lite"/>
    </source>
</evidence>
<protein>
    <submittedName>
        <fullName evidence="5">Fused response regulator/phosphatase</fullName>
    </submittedName>
</protein>
<evidence type="ECO:0000259" key="4">
    <source>
        <dbReference type="PROSITE" id="PS50110"/>
    </source>
</evidence>
<evidence type="ECO:0000313" key="6">
    <source>
        <dbReference type="Proteomes" id="UP000471640"/>
    </source>
</evidence>
<dbReference type="InterPro" id="IPR001932">
    <property type="entry name" value="PPM-type_phosphatase-like_dom"/>
</dbReference>
<dbReference type="RefSeq" id="WP_164653745.1">
    <property type="nucleotide sequence ID" value="NZ_JAAIJR010000033.1"/>
</dbReference>
<dbReference type="Proteomes" id="UP000471640">
    <property type="component" value="Unassembled WGS sequence"/>
</dbReference>
<dbReference type="SMART" id="SM00331">
    <property type="entry name" value="PP2C_SIG"/>
    <property type="match status" value="1"/>
</dbReference>
<keyword evidence="6" id="KW-1185">Reference proteome</keyword>
<dbReference type="AlphaFoldDB" id="A0A6P1DVC3"/>